<accession>A0A7C3PPE4</accession>
<sequence>MKASELKFVLKLLGHPPEYRVALSEMKTPAKVGDREKLCRELSDRELVAYSSEIRKFRIEPPGKALLRLKNADLPISETELKILQACRSGSKSVAGFKALGAALQPILKGLSDRGLIKVTEEKIKDVWLSDRGKLYLRDDCNPTGNTTISLTLLSHYLRFLRKPLDLTLEAGSRAAASPGLGKPSDAELLTLIANLDKELGTENYLPIFHLREKLQHSLTRLELDEALYRLQRDDKLELSSLQEAIAYTSEQVEAGIPQEIGGALFFISLI</sequence>
<evidence type="ECO:0000313" key="1">
    <source>
        <dbReference type="EMBL" id="HFM98737.1"/>
    </source>
</evidence>
<dbReference type="AlphaFoldDB" id="A0A7C3PPE4"/>
<reference evidence="1" key="1">
    <citation type="journal article" date="2020" name="mSystems">
        <title>Genome- and Community-Level Interaction Insights into Carbon Utilization and Element Cycling Functions of Hydrothermarchaeota in Hydrothermal Sediment.</title>
        <authorList>
            <person name="Zhou Z."/>
            <person name="Liu Y."/>
            <person name="Xu W."/>
            <person name="Pan J."/>
            <person name="Luo Z.H."/>
            <person name="Li M."/>
        </authorList>
    </citation>
    <scope>NUCLEOTIDE SEQUENCE [LARGE SCALE GENOMIC DNA]</scope>
    <source>
        <strain evidence="1">SpSt-418</strain>
    </source>
</reference>
<dbReference type="EMBL" id="DSRU01000197">
    <property type="protein sequence ID" value="HFM98737.1"/>
    <property type="molecule type" value="Genomic_DNA"/>
</dbReference>
<name>A0A7C3PPE4_9CYAN</name>
<protein>
    <submittedName>
        <fullName evidence="1">Uncharacterized protein</fullName>
    </submittedName>
</protein>
<gene>
    <name evidence="1" type="ORF">ENR64_13470</name>
</gene>
<proteinExistence type="predicted"/>
<comment type="caution">
    <text evidence="1">The sequence shown here is derived from an EMBL/GenBank/DDBJ whole genome shotgun (WGS) entry which is preliminary data.</text>
</comment>
<organism evidence="1">
    <name type="scientific">Oscillatoriales cyanobacterium SpSt-418</name>
    <dbReference type="NCBI Taxonomy" id="2282169"/>
    <lineage>
        <taxon>Bacteria</taxon>
        <taxon>Bacillati</taxon>
        <taxon>Cyanobacteriota</taxon>
        <taxon>Cyanophyceae</taxon>
        <taxon>Oscillatoriophycideae</taxon>
        <taxon>Oscillatoriales</taxon>
    </lineage>
</organism>